<protein>
    <recommendedName>
        <fullName evidence="2">Type VI secretion system component TssM1 N-terminal domain-containing protein</fullName>
    </recommendedName>
</protein>
<organism evidence="3 4">
    <name type="scientific">Oceanospirillum multiglobuliferum</name>
    <dbReference type="NCBI Taxonomy" id="64969"/>
    <lineage>
        <taxon>Bacteria</taxon>
        <taxon>Pseudomonadati</taxon>
        <taxon>Pseudomonadota</taxon>
        <taxon>Gammaproteobacteria</taxon>
        <taxon>Oceanospirillales</taxon>
        <taxon>Oceanospirillaceae</taxon>
        <taxon>Oceanospirillum</taxon>
    </lineage>
</organism>
<dbReference type="InterPro" id="IPR053156">
    <property type="entry name" value="T6SS_TssM-like"/>
</dbReference>
<dbReference type="PANTHER" id="PTHR36153:SF1">
    <property type="entry name" value="TYPE VI SECRETION SYSTEM COMPONENT TSSM1"/>
    <property type="match status" value="1"/>
</dbReference>
<evidence type="ECO:0000313" key="4">
    <source>
        <dbReference type="Proteomes" id="UP000191418"/>
    </source>
</evidence>
<dbReference type="PANTHER" id="PTHR36153">
    <property type="entry name" value="INNER MEMBRANE PROTEIN-RELATED"/>
    <property type="match status" value="1"/>
</dbReference>
<accession>A0A1T4MTH9</accession>
<dbReference type="Proteomes" id="UP000191418">
    <property type="component" value="Unassembled WGS sequence"/>
</dbReference>
<dbReference type="Pfam" id="PF14331">
    <property type="entry name" value="IcmF-related_N"/>
    <property type="match status" value="1"/>
</dbReference>
<keyword evidence="1" id="KW-0472">Membrane</keyword>
<keyword evidence="1" id="KW-0812">Transmembrane</keyword>
<name>A0A1T4MTH9_9GAMM</name>
<comment type="caution">
    <text evidence="3">The sequence shown here is derived from an EMBL/GenBank/DDBJ whole genome shotgun (WGS) entry which is preliminary data.</text>
</comment>
<dbReference type="STRING" id="64969.SAMN02745127_00909"/>
<feature type="domain" description="Type VI secretion system component TssM1 N-terminal" evidence="2">
    <location>
        <begin position="180"/>
        <end position="404"/>
    </location>
</feature>
<dbReference type="RefSeq" id="WP_159445591.1">
    <property type="nucleotide sequence ID" value="NZ_FUXG01000004.1"/>
</dbReference>
<keyword evidence="1" id="KW-1133">Transmembrane helix</keyword>
<dbReference type="OrthoDB" id="9758229at2"/>
<feature type="transmembrane region" description="Helical" evidence="1">
    <location>
        <begin position="401"/>
        <end position="422"/>
    </location>
</feature>
<proteinExistence type="predicted"/>
<feature type="transmembrane region" description="Helical" evidence="1">
    <location>
        <begin position="7"/>
        <end position="30"/>
    </location>
</feature>
<sequence length="1157" mass="129560">MKTFLRVLFYILIWFLIFVIVIGVGLFLGFSPEQGALAGVGLFAAWVLYRLIKRLLIRLHAKGRIKQLIRLGRAEEAESAVKADTSGLERRFTHVLRFLKRSPLTHASDPLYQLPWSLVLSGKEQETDTLVQGGRLVLPSGHKEIFTGNECQTNWWLHNGGVIVQAPVAVTASSGSIHPEWGRLLELLSSKRPAEPITHVVVNVSLLELISGSEDSLYQKGLVLRERLDQLIQTLKVNAPVYLVFTELDQLQGGKALLQHLPENLKKQALGQHFTTDLEVETELKVLGALDKVTEQLKQLNLELMGRGVIENEMFLLPNALNGLKGNIRSLISGVFQNSVFQASPVLRGVYWMGVEATDEDAEVSDGLFVQDFFMQVLPNDRGLTEKIPAAVRAERWIKNLWVAGFLGVSAMVWLALVYAYVEDKSFIDRLKVEFAGQIVQRSDLAGNINNADQLSSLITQLDEHHFFPWLDDSSEEPVFISKLKAIYVDRAWNDVVMPIDRRIERALNKALFGQQLSPEAAAQEIARYVGILVREINILQGFLAGKDLQSLSELPPLYQAEDRMLHEELAESELDLLNQVYLQMLVWASSTDNFDATLQRKQRLLKRILADHPDNLDWLINWGNTAGKSDEVRLADFWQGSLPLDRSIRVAPAFTLAGKEKIDDFIQQILASEQGVEQINALIPGFKESYQKRYLDAWQQFALNFYKGSATLSGPLDWQSAIDSQATSKNPFFNLLNKMAEELAPFSDMEEMPDWLFMVNYYQQMLTYSPSDGGGSNNGPLAKLALKIVGKAGAAGKAVASAGKSAMKTQKKLGKGSKGGGPSDEERLAALEQSGLLLSEYIQLIESVVFNSAVRSTSFTSISTIYAHPDDPAAGETALAGAYGKIRSLHGLLGKRNRQNEAFWAVFSGPTQLFRDYMTEEAACELQDRWENRYLAAIQGVPAYKKTDFLYGEGGQLWGFRDAELSQFVKSKFGAGYVATRAAGQPFPLKTELMEYLSRGDDFRKQQQSQYTVLVKAQPTSANAEASYLPQRTLLELQCDAGVMQLENLNFAKDKAFIWDKSCNDTTLLINIGRYTLEKRYPGAQGFALFLKDFQSGLRRFVPADFPILEDRLVEYKVKYIDVRYQLRGHRPVIATLAASELEPPRYIAQCWSPSI</sequence>
<reference evidence="3 4" key="1">
    <citation type="submission" date="2017-01" db="EMBL/GenBank/DDBJ databases">
        <title>Genome Sequencing of a Marine Spirillum, Oceanospirillum multiglobuliferum ATCC 33336, from Japan.</title>
        <authorList>
            <person name="Carney J.G."/>
            <person name="Trachtenberg A.M."/>
            <person name="Rheaume B.A."/>
            <person name="Linnane J.D."/>
            <person name="Pitts N.L."/>
            <person name="Mykles D.L."/>
            <person name="Maclea K.S."/>
        </authorList>
    </citation>
    <scope>NUCLEOTIDE SEQUENCE [LARGE SCALE GENOMIC DNA]</scope>
    <source>
        <strain evidence="3 4">ATCC 33336</strain>
    </source>
</reference>
<evidence type="ECO:0000256" key="1">
    <source>
        <dbReference type="SAM" id="Phobius"/>
    </source>
</evidence>
<evidence type="ECO:0000313" key="3">
    <source>
        <dbReference type="EMBL" id="OPX56900.1"/>
    </source>
</evidence>
<evidence type="ECO:0000259" key="2">
    <source>
        <dbReference type="Pfam" id="PF14331"/>
    </source>
</evidence>
<dbReference type="InterPro" id="IPR025743">
    <property type="entry name" value="TssM1_N"/>
</dbReference>
<dbReference type="AlphaFoldDB" id="A0A1T4MTH9"/>
<gene>
    <name evidence="3" type="ORF">BTE48_00235</name>
</gene>
<feature type="transmembrane region" description="Helical" evidence="1">
    <location>
        <begin position="36"/>
        <end position="52"/>
    </location>
</feature>
<dbReference type="EMBL" id="MTSM01000001">
    <property type="protein sequence ID" value="OPX56900.1"/>
    <property type="molecule type" value="Genomic_DNA"/>
</dbReference>
<keyword evidence="4" id="KW-1185">Reference proteome</keyword>